<dbReference type="AlphaFoldDB" id="A0AAW7Z9A7"/>
<organism evidence="12 13">
    <name type="scientific">Desulforamulus aquiferis</name>
    <dbReference type="NCBI Taxonomy" id="1397668"/>
    <lineage>
        <taxon>Bacteria</taxon>
        <taxon>Bacillati</taxon>
        <taxon>Bacillota</taxon>
        <taxon>Clostridia</taxon>
        <taxon>Eubacteriales</taxon>
        <taxon>Peptococcaceae</taxon>
        <taxon>Desulforamulus</taxon>
    </lineage>
</organism>
<dbReference type="InterPro" id="IPR050811">
    <property type="entry name" value="Phosphate_ABC_transporter"/>
</dbReference>
<dbReference type="InterPro" id="IPR011862">
    <property type="entry name" value="Phos-bd"/>
</dbReference>
<reference evidence="12" key="2">
    <citation type="submission" date="2023-03" db="EMBL/GenBank/DDBJ databases">
        <authorList>
            <person name="Zhang Z."/>
        </authorList>
    </citation>
    <scope>NUCLEOTIDE SEQUENCE</scope>
    <source>
        <strain evidence="12">DSA</strain>
    </source>
</reference>
<keyword evidence="5 10" id="KW-0813">Transport</keyword>
<keyword evidence="13" id="KW-1185">Reference proteome</keyword>
<evidence type="ECO:0000256" key="8">
    <source>
        <dbReference type="ARBA" id="ARBA00023139"/>
    </source>
</evidence>
<protein>
    <recommendedName>
        <fullName evidence="10">Phosphate-binding protein</fullName>
    </recommendedName>
</protein>
<comment type="subcellular location">
    <subcellularLocation>
        <location evidence="2 10">Cell membrane</location>
        <topology evidence="2 10">Lipid-anchor</topology>
    </subcellularLocation>
</comment>
<dbReference type="GO" id="GO:0005886">
    <property type="term" value="C:plasma membrane"/>
    <property type="evidence" value="ECO:0007669"/>
    <property type="project" value="UniProtKB-SubCell"/>
</dbReference>
<dbReference type="EMBL" id="JARPTC010000002">
    <property type="protein sequence ID" value="MDO7786018.1"/>
    <property type="molecule type" value="Genomic_DNA"/>
</dbReference>
<feature type="domain" description="PBP" evidence="11">
    <location>
        <begin position="40"/>
        <end position="270"/>
    </location>
</feature>
<dbReference type="GO" id="GO:0042301">
    <property type="term" value="F:phosphate ion binding"/>
    <property type="evidence" value="ECO:0007669"/>
    <property type="project" value="UniProtKB-UniRule"/>
</dbReference>
<evidence type="ECO:0000256" key="10">
    <source>
        <dbReference type="RuleBase" id="RU367119"/>
    </source>
</evidence>
<evidence type="ECO:0000259" key="11">
    <source>
        <dbReference type="Pfam" id="PF12849"/>
    </source>
</evidence>
<dbReference type="PANTHER" id="PTHR30570:SF1">
    <property type="entry name" value="PHOSPHATE-BINDING PROTEIN PSTS"/>
    <property type="match status" value="1"/>
</dbReference>
<proteinExistence type="inferred from homology"/>
<evidence type="ECO:0000256" key="2">
    <source>
        <dbReference type="ARBA" id="ARBA00004193"/>
    </source>
</evidence>
<keyword evidence="6 10" id="KW-0592">Phosphate transport</keyword>
<keyword evidence="10" id="KW-1003">Cell membrane</keyword>
<gene>
    <name evidence="12" type="ORF">P6N53_02120</name>
</gene>
<comment type="caution">
    <text evidence="12">The sequence shown here is derived from an EMBL/GenBank/DDBJ whole genome shotgun (WGS) entry which is preliminary data.</text>
</comment>
<keyword evidence="9 10" id="KW-0449">Lipoprotein</keyword>
<sequence length="284" mass="29848">MFKNSKKLIILLALVVAAAVAFTGCGQKKEEAPKEEEKAAGLSGSITIAGSTSVQPLSEELAEAFMSKNSGVTINVQGGGSSAGIKAAKEGAAQIGASSRELKSEEKDGINEYMIALDGIAVVVNSKNEINELTMEQIQKIFTGEVTNWKDFGGQDAAITVVNREAGSGTYGAFEELVIGSDKKYTDKALTQPSTGAVRTTVAGDVNAIGYISLGSLNDEVKGIKVDGVEPTVENVKSGAFKISRPFLYLTKGEPNEVSKAFIDFVMSAEGQNIVKDAHFIPTN</sequence>
<comment type="subunit">
    <text evidence="4 10">The complex is composed of two ATP-binding proteins (PstB), two transmembrane proteins (PstC and PstA) and a solute-binding protein (PstS).</text>
</comment>
<dbReference type="CDD" id="cd13653">
    <property type="entry name" value="PBP2_phosphate_like_1"/>
    <property type="match status" value="1"/>
</dbReference>
<keyword evidence="10" id="KW-0472">Membrane</keyword>
<keyword evidence="8 10" id="KW-0564">Palmitate</keyword>
<dbReference type="Gene3D" id="3.40.190.10">
    <property type="entry name" value="Periplasmic binding protein-like II"/>
    <property type="match status" value="2"/>
</dbReference>
<dbReference type="GO" id="GO:0006817">
    <property type="term" value="P:phosphate ion transport"/>
    <property type="evidence" value="ECO:0007669"/>
    <property type="project" value="UniProtKB-UniRule"/>
</dbReference>
<accession>A0AAW7Z9A7</accession>
<evidence type="ECO:0000256" key="5">
    <source>
        <dbReference type="ARBA" id="ARBA00022448"/>
    </source>
</evidence>
<dbReference type="NCBIfam" id="TIGR02136">
    <property type="entry name" value="ptsS_2"/>
    <property type="match status" value="1"/>
</dbReference>
<dbReference type="InterPro" id="IPR024370">
    <property type="entry name" value="PBP_domain"/>
</dbReference>
<comment type="similarity">
    <text evidence="3 10">Belongs to the PstS family.</text>
</comment>
<evidence type="ECO:0000256" key="7">
    <source>
        <dbReference type="ARBA" id="ARBA00022729"/>
    </source>
</evidence>
<comment type="function">
    <text evidence="10">Involved in the system for phosphate transport across the cytoplasmic membrane.</text>
</comment>
<evidence type="ECO:0000256" key="9">
    <source>
        <dbReference type="ARBA" id="ARBA00023288"/>
    </source>
</evidence>
<evidence type="ECO:0000256" key="1">
    <source>
        <dbReference type="ARBA" id="ARBA00002841"/>
    </source>
</evidence>
<evidence type="ECO:0000313" key="12">
    <source>
        <dbReference type="EMBL" id="MDO7786018.1"/>
    </source>
</evidence>
<evidence type="ECO:0000256" key="4">
    <source>
        <dbReference type="ARBA" id="ARBA00011529"/>
    </source>
</evidence>
<reference evidence="12" key="1">
    <citation type="journal article" date="2023" name="J. Hazard. Mater.">
        <title>Anaerobic biodegradation of pyrene and benzo[a]pyrene by a new sulfate-reducing Desulforamulus aquiferis strain DSA.</title>
        <authorList>
            <person name="Zhang Z."/>
            <person name="Sun J."/>
            <person name="Gong X."/>
            <person name="Wang C."/>
            <person name="Wang H."/>
        </authorList>
    </citation>
    <scope>NUCLEOTIDE SEQUENCE</scope>
    <source>
        <strain evidence="12">DSA</strain>
    </source>
</reference>
<feature type="signal peptide" evidence="10">
    <location>
        <begin position="1"/>
        <end position="23"/>
    </location>
</feature>
<dbReference type="Pfam" id="PF12849">
    <property type="entry name" value="PBP_like_2"/>
    <property type="match status" value="1"/>
</dbReference>
<evidence type="ECO:0000313" key="13">
    <source>
        <dbReference type="Proteomes" id="UP001172911"/>
    </source>
</evidence>
<comment type="function">
    <text evidence="1">Part of the ABC transporter complex PstSACB involved in phosphate import.</text>
</comment>
<dbReference type="Proteomes" id="UP001172911">
    <property type="component" value="Unassembled WGS sequence"/>
</dbReference>
<evidence type="ECO:0000256" key="6">
    <source>
        <dbReference type="ARBA" id="ARBA00022592"/>
    </source>
</evidence>
<dbReference type="PANTHER" id="PTHR30570">
    <property type="entry name" value="PERIPLASMIC PHOSPHATE BINDING COMPONENT OF PHOSPHATE ABC TRANSPORTER"/>
    <property type="match status" value="1"/>
</dbReference>
<dbReference type="PROSITE" id="PS51257">
    <property type="entry name" value="PROKAR_LIPOPROTEIN"/>
    <property type="match status" value="1"/>
</dbReference>
<keyword evidence="7 10" id="KW-0732">Signal</keyword>
<dbReference type="SUPFAM" id="SSF53850">
    <property type="entry name" value="Periplasmic binding protein-like II"/>
    <property type="match status" value="1"/>
</dbReference>
<feature type="chain" id="PRO_5043099439" description="Phosphate-binding protein" evidence="10">
    <location>
        <begin position="24"/>
        <end position="284"/>
    </location>
</feature>
<dbReference type="RefSeq" id="WP_304540780.1">
    <property type="nucleotide sequence ID" value="NZ_JARPTC010000002.1"/>
</dbReference>
<evidence type="ECO:0000256" key="3">
    <source>
        <dbReference type="ARBA" id="ARBA00008725"/>
    </source>
</evidence>
<name>A0AAW7Z9A7_9FIRM</name>